<keyword evidence="2" id="KW-1185">Reference proteome</keyword>
<dbReference type="RefSeq" id="WP_129986673.1">
    <property type="nucleotide sequence ID" value="NZ_SDPU01000020.1"/>
</dbReference>
<reference evidence="1 2" key="1">
    <citation type="submission" date="2019-01" db="EMBL/GenBank/DDBJ databases">
        <title>Nocardioides guangzhouensis sp. nov., an actinobacterium isolated from soil.</title>
        <authorList>
            <person name="Fu Y."/>
            <person name="Cai Y."/>
            <person name="Lin Z."/>
            <person name="Chen P."/>
        </authorList>
    </citation>
    <scope>NUCLEOTIDE SEQUENCE [LARGE SCALE GENOMIC DNA]</scope>
    <source>
        <strain evidence="1 2">NBRC 105384</strain>
    </source>
</reference>
<dbReference type="EMBL" id="SDPU01000020">
    <property type="protein sequence ID" value="RYU12854.1"/>
    <property type="molecule type" value="Genomic_DNA"/>
</dbReference>
<evidence type="ECO:0000313" key="2">
    <source>
        <dbReference type="Proteomes" id="UP000291189"/>
    </source>
</evidence>
<dbReference type="OrthoDB" id="3787456at2"/>
<organism evidence="1 2">
    <name type="scientific">Nocardioides iriomotensis</name>
    <dbReference type="NCBI Taxonomy" id="715784"/>
    <lineage>
        <taxon>Bacteria</taxon>
        <taxon>Bacillati</taxon>
        <taxon>Actinomycetota</taxon>
        <taxon>Actinomycetes</taxon>
        <taxon>Propionibacteriales</taxon>
        <taxon>Nocardioidaceae</taxon>
        <taxon>Nocardioides</taxon>
    </lineage>
</organism>
<evidence type="ECO:0000313" key="1">
    <source>
        <dbReference type="EMBL" id="RYU12854.1"/>
    </source>
</evidence>
<dbReference type="Proteomes" id="UP000291189">
    <property type="component" value="Unassembled WGS sequence"/>
</dbReference>
<sequence length="176" mass="18715">MHWEERLLAVFDDLEQQAEGLALGTRDAELAELGRSEYAAVDLASRLHGAVGSRVRLGVRGVGALDGRLARVGSDWMLLETDPHEWLVRIAALDQVRGLGERAVDPRHRAPTARLGLGSALRGVAEERDPVLVHLLDGGTVRGTPRRVGADFVELADPDGGVVVVALGAVAGARRG</sequence>
<gene>
    <name evidence="1" type="ORF">ETU37_07775</name>
</gene>
<dbReference type="AlphaFoldDB" id="A0A4Q5J320"/>
<name>A0A4Q5J320_9ACTN</name>
<accession>A0A4Q5J320</accession>
<protein>
    <submittedName>
        <fullName evidence="1">Uncharacterized protein</fullName>
    </submittedName>
</protein>
<comment type="caution">
    <text evidence="1">The sequence shown here is derived from an EMBL/GenBank/DDBJ whole genome shotgun (WGS) entry which is preliminary data.</text>
</comment>
<proteinExistence type="predicted"/>